<keyword evidence="3" id="KW-1185">Reference proteome</keyword>
<dbReference type="EMBL" id="JBHFFA010000001">
    <property type="protein sequence ID" value="KAL2652821.1"/>
    <property type="molecule type" value="Genomic_DNA"/>
</dbReference>
<organism evidence="2 3">
    <name type="scientific">Riccia fluitans</name>
    <dbReference type="NCBI Taxonomy" id="41844"/>
    <lineage>
        <taxon>Eukaryota</taxon>
        <taxon>Viridiplantae</taxon>
        <taxon>Streptophyta</taxon>
        <taxon>Embryophyta</taxon>
        <taxon>Marchantiophyta</taxon>
        <taxon>Marchantiopsida</taxon>
        <taxon>Marchantiidae</taxon>
        <taxon>Marchantiales</taxon>
        <taxon>Ricciaceae</taxon>
        <taxon>Riccia</taxon>
    </lineage>
</organism>
<gene>
    <name evidence="2" type="ORF">R1flu_020949</name>
</gene>
<feature type="region of interest" description="Disordered" evidence="1">
    <location>
        <begin position="151"/>
        <end position="260"/>
    </location>
</feature>
<feature type="compositionally biased region" description="Polar residues" evidence="1">
    <location>
        <begin position="152"/>
        <end position="161"/>
    </location>
</feature>
<reference evidence="2 3" key="1">
    <citation type="submission" date="2024-09" db="EMBL/GenBank/DDBJ databases">
        <title>Chromosome-scale assembly of Riccia fluitans.</title>
        <authorList>
            <person name="Paukszto L."/>
            <person name="Sawicki J."/>
            <person name="Karawczyk K."/>
            <person name="Piernik-Szablinska J."/>
            <person name="Szczecinska M."/>
            <person name="Mazdziarz M."/>
        </authorList>
    </citation>
    <scope>NUCLEOTIDE SEQUENCE [LARGE SCALE GENOMIC DNA]</scope>
    <source>
        <strain evidence="2">Rf_01</strain>
        <tissue evidence="2">Aerial parts of the thallus</tissue>
    </source>
</reference>
<name>A0ABD1ZPZ5_9MARC</name>
<proteinExistence type="predicted"/>
<dbReference type="AlphaFoldDB" id="A0ABD1ZPZ5"/>
<evidence type="ECO:0000313" key="3">
    <source>
        <dbReference type="Proteomes" id="UP001605036"/>
    </source>
</evidence>
<feature type="compositionally biased region" description="Basic and acidic residues" evidence="1">
    <location>
        <begin position="172"/>
        <end position="188"/>
    </location>
</feature>
<evidence type="ECO:0000256" key="1">
    <source>
        <dbReference type="SAM" id="MobiDB-lite"/>
    </source>
</evidence>
<evidence type="ECO:0000313" key="2">
    <source>
        <dbReference type="EMBL" id="KAL2652821.1"/>
    </source>
</evidence>
<accession>A0ABD1ZPZ5</accession>
<dbReference type="Proteomes" id="UP001605036">
    <property type="component" value="Unassembled WGS sequence"/>
</dbReference>
<sequence>MGLRSCSSEVVRASPADIRFSQESIPVCFDHPHEEDRLDKAVDLIVNNRLAASDFPHMNVVLMDNRLWTLNNRRLWVFRKAGVTDVFVNVIRRYQDEPHRDRFLGSNLHKILSQKQFYPWLREECRSEVIPPSHTAFYSFHEELERKVQFGTFHQSGTRSSPPRGPYSRTGKLHENPGPEYTKRRSVDETTNGSGPDTTEDKVGRSAGKRSRIESHPKVEISAATYEGNRLEPNTRKQGGNVGNKRSHSENMDPGEDNMSFNLQLLSSIEAILKT</sequence>
<comment type="caution">
    <text evidence="2">The sequence shown here is derived from an EMBL/GenBank/DDBJ whole genome shotgun (WGS) entry which is preliminary data.</text>
</comment>
<protein>
    <submittedName>
        <fullName evidence="2">Uncharacterized protein</fullName>
    </submittedName>
</protein>